<evidence type="ECO:0000313" key="3">
    <source>
        <dbReference type="EMBL" id="ALI99184.1"/>
    </source>
</evidence>
<keyword evidence="3" id="KW-0255">Endonuclease</keyword>
<gene>
    <name evidence="3" type="ORF">DC20_09610</name>
</gene>
<dbReference type="HAMAP" id="MF_00048">
    <property type="entry name" value="UPF0102"/>
    <property type="match status" value="1"/>
</dbReference>
<dbReference type="InterPro" id="IPR011335">
    <property type="entry name" value="Restrct_endonuc-II-like"/>
</dbReference>
<dbReference type="SUPFAM" id="SSF52980">
    <property type="entry name" value="Restriction endonuclease-like"/>
    <property type="match status" value="1"/>
</dbReference>
<evidence type="ECO:0000256" key="1">
    <source>
        <dbReference type="ARBA" id="ARBA00006738"/>
    </source>
</evidence>
<dbReference type="AlphaFoldDB" id="A0A0N7HWG5"/>
<dbReference type="NCBIfam" id="NF009154">
    <property type="entry name" value="PRK12497.3-3"/>
    <property type="match status" value="1"/>
</dbReference>
<evidence type="ECO:0000313" key="4">
    <source>
        <dbReference type="Proteomes" id="UP000061382"/>
    </source>
</evidence>
<dbReference type="NCBIfam" id="NF009150">
    <property type="entry name" value="PRK12497.1-3"/>
    <property type="match status" value="1"/>
</dbReference>
<dbReference type="STRING" id="512763.DC20_09610"/>
<dbReference type="Proteomes" id="UP000061382">
    <property type="component" value="Chromosome"/>
</dbReference>
<name>A0A0N7HWG5_9BACT</name>
<dbReference type="GO" id="GO:0004519">
    <property type="term" value="F:endonuclease activity"/>
    <property type="evidence" value="ECO:0007669"/>
    <property type="project" value="UniProtKB-KW"/>
</dbReference>
<dbReference type="OrthoDB" id="9802516at2"/>
<dbReference type="PANTHER" id="PTHR34039">
    <property type="entry name" value="UPF0102 PROTEIN YRAN"/>
    <property type="match status" value="1"/>
</dbReference>
<dbReference type="CDD" id="cd20736">
    <property type="entry name" value="PoNe_Nuclease"/>
    <property type="match status" value="1"/>
</dbReference>
<protein>
    <recommendedName>
        <fullName evidence="2">UPF0102 protein DC20_09610</fullName>
    </recommendedName>
</protein>
<reference evidence="3 4" key="1">
    <citation type="submission" date="2015-08" db="EMBL/GenBank/DDBJ databases">
        <title>Complete genome sequence of Rufibacter tibetensis strain 1351t, a radiation-resistant bacterium from tibet plateau.</title>
        <authorList>
            <person name="Dai J."/>
        </authorList>
    </citation>
    <scope>NUCLEOTIDE SEQUENCE [LARGE SCALE GENOMIC DNA]</scope>
    <source>
        <strain evidence="3 4">1351</strain>
    </source>
</reference>
<keyword evidence="3" id="KW-0378">Hydrolase</keyword>
<dbReference type="PATRIC" id="fig|512763.3.peg.2121"/>
<dbReference type="Pfam" id="PF02021">
    <property type="entry name" value="UPF0102"/>
    <property type="match status" value="1"/>
</dbReference>
<dbReference type="RefSeq" id="WP_062543639.1">
    <property type="nucleotide sequence ID" value="NZ_CP012643.1"/>
</dbReference>
<proteinExistence type="inferred from homology"/>
<sequence>MAHNTTLGKLGEQAAEAHLSALGYRILERNYRYKRAEVDLIASKEKVLVLVEVKTRSTHQYGFPEEAVSSRKEALLQLAAENYIEVHGWQHDVRFDVISILWEKDQPKIFHIEDAFH</sequence>
<dbReference type="KEGG" id="rti:DC20_09610"/>
<keyword evidence="4" id="KW-1185">Reference proteome</keyword>
<accession>A0A0N7HWG5</accession>
<dbReference type="Gene3D" id="3.40.1350.10">
    <property type="match status" value="1"/>
</dbReference>
<keyword evidence="3" id="KW-0540">Nuclease</keyword>
<evidence type="ECO:0000256" key="2">
    <source>
        <dbReference type="HAMAP-Rule" id="MF_00048"/>
    </source>
</evidence>
<dbReference type="PANTHER" id="PTHR34039:SF1">
    <property type="entry name" value="UPF0102 PROTEIN YRAN"/>
    <property type="match status" value="1"/>
</dbReference>
<comment type="similarity">
    <text evidence="1 2">Belongs to the UPF0102 family.</text>
</comment>
<organism evidence="3 4">
    <name type="scientific">Rufibacter tibetensis</name>
    <dbReference type="NCBI Taxonomy" id="512763"/>
    <lineage>
        <taxon>Bacteria</taxon>
        <taxon>Pseudomonadati</taxon>
        <taxon>Bacteroidota</taxon>
        <taxon>Cytophagia</taxon>
        <taxon>Cytophagales</taxon>
        <taxon>Hymenobacteraceae</taxon>
        <taxon>Rufibacter</taxon>
    </lineage>
</organism>
<dbReference type="GO" id="GO:0003676">
    <property type="term" value="F:nucleic acid binding"/>
    <property type="evidence" value="ECO:0007669"/>
    <property type="project" value="InterPro"/>
</dbReference>
<dbReference type="InterPro" id="IPR003509">
    <property type="entry name" value="UPF0102_YraN-like"/>
</dbReference>
<dbReference type="EMBL" id="CP012643">
    <property type="protein sequence ID" value="ALI99184.1"/>
    <property type="molecule type" value="Genomic_DNA"/>
</dbReference>
<dbReference type="InterPro" id="IPR011856">
    <property type="entry name" value="tRNA_endonuc-like_dom_sf"/>
</dbReference>